<feature type="coiled-coil region" evidence="1">
    <location>
        <begin position="5"/>
        <end position="32"/>
    </location>
</feature>
<organism evidence="4 5">
    <name type="scientific">Cavenderia fasciculata</name>
    <name type="common">Slime mold</name>
    <name type="synonym">Dictyostelium fasciculatum</name>
    <dbReference type="NCBI Taxonomy" id="261658"/>
    <lineage>
        <taxon>Eukaryota</taxon>
        <taxon>Amoebozoa</taxon>
        <taxon>Evosea</taxon>
        <taxon>Eumycetozoa</taxon>
        <taxon>Dictyostelia</taxon>
        <taxon>Acytosteliales</taxon>
        <taxon>Cavenderiaceae</taxon>
        <taxon>Cavenderia</taxon>
    </lineage>
</organism>
<keyword evidence="1" id="KW-0175">Coiled coil</keyword>
<keyword evidence="3" id="KW-0812">Transmembrane</keyword>
<protein>
    <submittedName>
        <fullName evidence="4">Uncharacterized protein</fullName>
    </submittedName>
</protein>
<feature type="region of interest" description="Disordered" evidence="2">
    <location>
        <begin position="32"/>
        <end position="64"/>
    </location>
</feature>
<sequence length="200" mass="23755">MEEELKNLKEKYDQLSNEALFWKSKIEDLQEKLSHPDQAGNQSLERKREERKSRQFAETKAFNKAKEERKINEFTETNRINLEREDKTNKSNQENRKSDDEFKERELVCSRKKGSKWKNYITWAFLLISMVLSIIAIVFKNSCPEATINYNYNITGPYFSNSYFISDNSTEYIRLPPTSIYLQSLCKLSFTNNISFTECY</sequence>
<name>F4QD08_CACFS</name>
<feature type="compositionally biased region" description="Basic and acidic residues" evidence="2">
    <location>
        <begin position="81"/>
        <end position="99"/>
    </location>
</feature>
<dbReference type="GeneID" id="14865501"/>
<evidence type="ECO:0000313" key="4">
    <source>
        <dbReference type="EMBL" id="EGG13689.1"/>
    </source>
</evidence>
<keyword evidence="5" id="KW-1185">Reference proteome</keyword>
<gene>
    <name evidence="4" type="ORF">DFA_11450</name>
</gene>
<feature type="transmembrane region" description="Helical" evidence="3">
    <location>
        <begin position="120"/>
        <end position="139"/>
    </location>
</feature>
<accession>F4QD08</accession>
<keyword evidence="3" id="KW-0472">Membrane</keyword>
<dbReference type="Proteomes" id="UP000007797">
    <property type="component" value="Unassembled WGS sequence"/>
</dbReference>
<dbReference type="RefSeq" id="XP_004350393.1">
    <property type="nucleotide sequence ID" value="XM_004350343.1"/>
</dbReference>
<reference evidence="5" key="1">
    <citation type="journal article" date="2011" name="Genome Res.">
        <title>Phylogeny-wide analysis of social amoeba genomes highlights ancient origins for complex intercellular communication.</title>
        <authorList>
            <person name="Heidel A.J."/>
            <person name="Lawal H.M."/>
            <person name="Felder M."/>
            <person name="Schilde C."/>
            <person name="Helps N.R."/>
            <person name="Tunggal B."/>
            <person name="Rivero F."/>
            <person name="John U."/>
            <person name="Schleicher M."/>
            <person name="Eichinger L."/>
            <person name="Platzer M."/>
            <person name="Noegel A.A."/>
            <person name="Schaap P."/>
            <person name="Gloeckner G."/>
        </authorList>
    </citation>
    <scope>NUCLEOTIDE SEQUENCE [LARGE SCALE GENOMIC DNA]</scope>
    <source>
        <strain evidence="5">SH3</strain>
    </source>
</reference>
<dbReference type="EMBL" id="GL883029">
    <property type="protein sequence ID" value="EGG13689.1"/>
    <property type="molecule type" value="Genomic_DNA"/>
</dbReference>
<feature type="compositionally biased region" description="Basic and acidic residues" evidence="2">
    <location>
        <begin position="44"/>
        <end position="57"/>
    </location>
</feature>
<evidence type="ECO:0000313" key="5">
    <source>
        <dbReference type="Proteomes" id="UP000007797"/>
    </source>
</evidence>
<proteinExistence type="predicted"/>
<feature type="region of interest" description="Disordered" evidence="2">
    <location>
        <begin position="78"/>
        <end position="99"/>
    </location>
</feature>
<evidence type="ECO:0000256" key="1">
    <source>
        <dbReference type="SAM" id="Coils"/>
    </source>
</evidence>
<evidence type="ECO:0000256" key="3">
    <source>
        <dbReference type="SAM" id="Phobius"/>
    </source>
</evidence>
<dbReference type="KEGG" id="dfa:DFA_11450"/>
<evidence type="ECO:0000256" key="2">
    <source>
        <dbReference type="SAM" id="MobiDB-lite"/>
    </source>
</evidence>
<keyword evidence="3" id="KW-1133">Transmembrane helix</keyword>
<dbReference type="AlphaFoldDB" id="F4QD08"/>